<accession>A0A679IC05</accession>
<dbReference type="Gene3D" id="2.40.320.10">
    <property type="entry name" value="Hypothetical Protein Pfu-838710-001"/>
    <property type="match status" value="1"/>
</dbReference>
<dbReference type="Proteomes" id="UP000463961">
    <property type="component" value="Chromosome"/>
</dbReference>
<proteinExistence type="predicted"/>
<reference evidence="2" key="1">
    <citation type="submission" date="2020-01" db="EMBL/GenBank/DDBJ databases">
        <title>Phosphoaccumulans saitamaens gen. nov., sp. nov., a polyphosphate accumulating bacterium isolated from surface river water.</title>
        <authorList>
            <person name="Watanabe K."/>
            <person name="Suda W."/>
        </authorList>
    </citation>
    <scope>NUCLEOTIDE SEQUENCE [LARGE SCALE GENOMIC DNA]</scope>
    <source>
        <strain evidence="2">ICHIAU1</strain>
    </source>
</reference>
<dbReference type="EMBL" id="AP022345">
    <property type="protein sequence ID" value="BBU67788.1"/>
    <property type="molecule type" value="Genomic_DNA"/>
</dbReference>
<dbReference type="AlphaFoldDB" id="A0A679IC05"/>
<dbReference type="RefSeq" id="WP_162049239.1">
    <property type="nucleotide sequence ID" value="NZ_AP019011.1"/>
</dbReference>
<dbReference type="OrthoDB" id="5757762at2"/>
<gene>
    <name evidence="1" type="ORF">ICHIAU1_00710</name>
</gene>
<evidence type="ECO:0000313" key="2">
    <source>
        <dbReference type="Proteomes" id="UP000463961"/>
    </source>
</evidence>
<name>A0A679IC05_9RHOO</name>
<evidence type="ECO:0000313" key="1">
    <source>
        <dbReference type="EMBL" id="BBU67788.1"/>
    </source>
</evidence>
<organism evidence="1 2">
    <name type="scientific">Fluviibacter phosphoraccumulans</name>
    <dbReference type="NCBI Taxonomy" id="1751046"/>
    <lineage>
        <taxon>Bacteria</taxon>
        <taxon>Pseudomonadati</taxon>
        <taxon>Pseudomonadota</taxon>
        <taxon>Betaproteobacteria</taxon>
        <taxon>Rhodocyclales</taxon>
        <taxon>Fluviibacteraceae</taxon>
        <taxon>Fluviibacter</taxon>
    </lineage>
</organism>
<sequence>MAKKDKTPDSLIKLDKRITNREFKLLLKPRGLDRHHRITELQTEIHNLCTESGLLFTSPETMNSGMRNIYFVDTSDDSLRRNKLILRVRESRKQAWTDDWCEVTFKCRSEDIDRAWELNPIPKTDIPFRIRFKEEILKDGPIGSIRRLYSHNSIVDQVPIERVRTRKLAALVPLFPGLAEVNLPFDQKLRVVGSAKNKVLEACVTLGNIAFSEKVHAHCEIAIWFHTIGDPMIGELAFAYRVHKNNRKDIKAHQLADEFFKKLQQFFAKDIAQGTTKTAMIYGSKE</sequence>
<keyword evidence="2" id="KW-1185">Reference proteome</keyword>
<protein>
    <submittedName>
        <fullName evidence="1">Uncharacterized protein</fullName>
    </submittedName>
</protein>